<evidence type="ECO:0000313" key="1">
    <source>
        <dbReference type="EMBL" id="CAB4152055.1"/>
    </source>
</evidence>
<proteinExistence type="predicted"/>
<reference evidence="1" key="1">
    <citation type="submission" date="2020-04" db="EMBL/GenBank/DDBJ databases">
        <authorList>
            <person name="Chiriac C."/>
            <person name="Salcher M."/>
            <person name="Ghai R."/>
            <person name="Kavagutti S V."/>
        </authorList>
    </citation>
    <scope>NUCLEOTIDE SEQUENCE</scope>
</reference>
<accession>A0A6J5MXQ1</accession>
<gene>
    <name evidence="1" type="ORF">UFOVP597_48</name>
</gene>
<name>A0A6J5MXQ1_9CAUD</name>
<sequence length="80" mass="9527">MEKFILKSKQIILEDEQINIILYPDHFYLFDKIEVGEVISSKMDMPSQINDLISLHTPLMFEKVQEMENIPQFIKDQIEL</sequence>
<protein>
    <submittedName>
        <fullName evidence="1">Uncharacterized protein</fullName>
    </submittedName>
</protein>
<organism evidence="1">
    <name type="scientific">uncultured Caudovirales phage</name>
    <dbReference type="NCBI Taxonomy" id="2100421"/>
    <lineage>
        <taxon>Viruses</taxon>
        <taxon>Duplodnaviria</taxon>
        <taxon>Heunggongvirae</taxon>
        <taxon>Uroviricota</taxon>
        <taxon>Caudoviricetes</taxon>
        <taxon>Peduoviridae</taxon>
        <taxon>Maltschvirus</taxon>
        <taxon>Maltschvirus maltsch</taxon>
    </lineage>
</organism>
<dbReference type="EMBL" id="LR796564">
    <property type="protein sequence ID" value="CAB4152055.1"/>
    <property type="molecule type" value="Genomic_DNA"/>
</dbReference>